<dbReference type="RefSeq" id="WP_205209763.1">
    <property type="nucleotide sequence ID" value="NZ_JAFFZO010000008.1"/>
</dbReference>
<reference evidence="1 2" key="1">
    <citation type="submission" date="2021-02" db="EMBL/GenBank/DDBJ databases">
        <title>A novel species of genus Amphritea isolated from a fishpond in China.</title>
        <authorList>
            <person name="Lu H."/>
        </authorList>
    </citation>
    <scope>NUCLEOTIDE SEQUENCE [LARGE SCALE GENOMIC DNA]</scope>
    <source>
        <strain evidence="1 2">RP18W</strain>
    </source>
</reference>
<dbReference type="Proteomes" id="UP000760472">
    <property type="component" value="Unassembled WGS sequence"/>
</dbReference>
<name>A0ABS2W428_9GAMM</name>
<sequence length="164" mass="18602">MYSDNGYFWQAVTRLSQRTADTLYLAKLSLTCGALAAFFSAPLSATEYFESFNTFKKTLVQQSSSAPPLQKSQSIILRYNNSIVSFEYDNWQLQPDSVCYAVKFCSQAKLTRCMQAAGSFFRETCETLKQTDSQLQPAPELQQLYCQGVKQVDRVNQNVISNHQ</sequence>
<keyword evidence="2" id="KW-1185">Reference proteome</keyword>
<evidence type="ECO:0000313" key="2">
    <source>
        <dbReference type="Proteomes" id="UP000760472"/>
    </source>
</evidence>
<comment type="caution">
    <text evidence="1">The sequence shown here is derived from an EMBL/GenBank/DDBJ whole genome shotgun (WGS) entry which is preliminary data.</text>
</comment>
<organism evidence="1 2">
    <name type="scientific">Amphritea pacifica</name>
    <dbReference type="NCBI Taxonomy" id="2811233"/>
    <lineage>
        <taxon>Bacteria</taxon>
        <taxon>Pseudomonadati</taxon>
        <taxon>Pseudomonadota</taxon>
        <taxon>Gammaproteobacteria</taxon>
        <taxon>Oceanospirillales</taxon>
        <taxon>Oceanospirillaceae</taxon>
        <taxon>Amphritea</taxon>
    </lineage>
</organism>
<proteinExistence type="predicted"/>
<evidence type="ECO:0000313" key="1">
    <source>
        <dbReference type="EMBL" id="MBN0986455.1"/>
    </source>
</evidence>
<protein>
    <submittedName>
        <fullName evidence="1">Uncharacterized protein</fullName>
    </submittedName>
</protein>
<accession>A0ABS2W428</accession>
<dbReference type="EMBL" id="JAFFZP010000004">
    <property type="protein sequence ID" value="MBN0986455.1"/>
    <property type="molecule type" value="Genomic_DNA"/>
</dbReference>
<gene>
    <name evidence="1" type="ORF">JW498_03650</name>
</gene>